<protein>
    <submittedName>
        <fullName evidence="1">Gluconate 2-dehydrogenase subunit 3</fullName>
    </submittedName>
</protein>
<reference evidence="1 2" key="1">
    <citation type="submission" date="2016-10" db="EMBL/GenBank/DDBJ databases">
        <authorList>
            <person name="de Groot N.N."/>
        </authorList>
    </citation>
    <scope>NUCLEOTIDE SEQUENCE [LARGE SCALE GENOMIC DNA]</scope>
    <source>
        <strain evidence="1 2">DSM 23042</strain>
    </source>
</reference>
<proteinExistence type="predicted"/>
<evidence type="ECO:0000313" key="2">
    <source>
        <dbReference type="Proteomes" id="UP000198885"/>
    </source>
</evidence>
<sequence>MDRRQLLQMIAAATGTAFIAGGARAYEPTETGKNLFSAEESELVNAIGETILPATDTPGAREADVGPFITQYVSDCHDAEQQAVFKAGLEELRERAQVVYGTDFAGLSDSQRLAFVDDLDREAKMVAVTAGEGAGPADLHWFTMMKQLVIFAFFTSEVGATEVLRYVAVPGRFDGDVDYDGGPAWAT</sequence>
<evidence type="ECO:0000313" key="1">
    <source>
        <dbReference type="EMBL" id="SER87699.1"/>
    </source>
</evidence>
<name>A0A1H9STP8_9RHOB</name>
<accession>A0A1H9STP8</accession>
<organism evidence="1 2">
    <name type="scientific">Tranquillimonas rosea</name>
    <dbReference type="NCBI Taxonomy" id="641238"/>
    <lineage>
        <taxon>Bacteria</taxon>
        <taxon>Pseudomonadati</taxon>
        <taxon>Pseudomonadota</taxon>
        <taxon>Alphaproteobacteria</taxon>
        <taxon>Rhodobacterales</taxon>
        <taxon>Roseobacteraceae</taxon>
        <taxon>Tranquillimonas</taxon>
    </lineage>
</organism>
<dbReference type="AlphaFoldDB" id="A0A1H9STP8"/>
<dbReference type="OrthoDB" id="6385145at2"/>
<dbReference type="Proteomes" id="UP000198885">
    <property type="component" value="Unassembled WGS sequence"/>
</dbReference>
<dbReference type="Pfam" id="PF13618">
    <property type="entry name" value="Gluconate_2-dh3"/>
    <property type="match status" value="1"/>
</dbReference>
<dbReference type="STRING" id="641238.SAMN04490244_103363"/>
<dbReference type="EMBL" id="FOGU01000003">
    <property type="protein sequence ID" value="SER87699.1"/>
    <property type="molecule type" value="Genomic_DNA"/>
</dbReference>
<keyword evidence="2" id="KW-1185">Reference proteome</keyword>
<gene>
    <name evidence="1" type="ORF">SAMN04490244_103363</name>
</gene>
<dbReference type="RefSeq" id="WP_092690781.1">
    <property type="nucleotide sequence ID" value="NZ_FOGU01000003.1"/>
</dbReference>
<dbReference type="InterPro" id="IPR027056">
    <property type="entry name" value="Gluconate_2DH_su3"/>
</dbReference>